<protein>
    <submittedName>
        <fullName evidence="2">Uncharacterized protein</fullName>
    </submittedName>
</protein>
<feature type="region of interest" description="Disordered" evidence="1">
    <location>
        <begin position="127"/>
        <end position="157"/>
    </location>
</feature>
<evidence type="ECO:0000313" key="2">
    <source>
        <dbReference type="EnsemblMetazoa" id="Aqu2.1.44641_001"/>
    </source>
</evidence>
<name>A0A1X7VXL5_AMPQE</name>
<dbReference type="EnsemblMetazoa" id="Aqu2.1.44641_001">
    <property type="protein sequence ID" value="Aqu2.1.44641_001"/>
    <property type="gene ID" value="Aqu2.1.44641"/>
</dbReference>
<dbReference type="AlphaFoldDB" id="A0A1X7VXL5"/>
<feature type="compositionally biased region" description="Low complexity" evidence="1">
    <location>
        <begin position="129"/>
        <end position="144"/>
    </location>
</feature>
<feature type="compositionally biased region" description="Polar residues" evidence="1">
    <location>
        <begin position="145"/>
        <end position="157"/>
    </location>
</feature>
<reference evidence="2" key="1">
    <citation type="submission" date="2017-05" db="UniProtKB">
        <authorList>
            <consortium name="EnsemblMetazoa"/>
        </authorList>
    </citation>
    <scope>IDENTIFICATION</scope>
</reference>
<organism evidence="2">
    <name type="scientific">Amphimedon queenslandica</name>
    <name type="common">Sponge</name>
    <dbReference type="NCBI Taxonomy" id="400682"/>
    <lineage>
        <taxon>Eukaryota</taxon>
        <taxon>Metazoa</taxon>
        <taxon>Porifera</taxon>
        <taxon>Demospongiae</taxon>
        <taxon>Heteroscleromorpha</taxon>
        <taxon>Haplosclerida</taxon>
        <taxon>Niphatidae</taxon>
        <taxon>Amphimedon</taxon>
    </lineage>
</organism>
<evidence type="ECO:0000256" key="1">
    <source>
        <dbReference type="SAM" id="MobiDB-lite"/>
    </source>
</evidence>
<dbReference type="InParanoid" id="A0A1X7VXL5"/>
<proteinExistence type="predicted"/>
<accession>A0A1X7VXL5</accession>
<sequence>MVLENEIVNKLCLRFETERNDEDPPPKRMRIKLSTPEKDTLSHTIAEGTPCVFVHYKKGKKHRVYRVIRSLRCLAMSVGRGSRKSVVNQMFKDARMRKDREIVLNETSIADIFDTDYISDNSNNDKESFCSSSSSLPPFSPILSDMSSDLSINSKQE</sequence>